<dbReference type="PANTHER" id="PTHR19328">
    <property type="entry name" value="HEDGEHOG-INTERACTING PROTEIN"/>
    <property type="match status" value="1"/>
</dbReference>
<evidence type="ECO:0000313" key="2">
    <source>
        <dbReference type="EMBL" id="KRG27654.1"/>
    </source>
</evidence>
<dbReference type="SUPFAM" id="SSF50952">
    <property type="entry name" value="Soluble quinoprotein glucose dehydrogenase"/>
    <property type="match status" value="1"/>
</dbReference>
<dbReference type="PANTHER" id="PTHR19328:SF53">
    <property type="entry name" value="MEMBRANE PROTEIN"/>
    <property type="match status" value="1"/>
</dbReference>
<dbReference type="AlphaFoldDB" id="A0A0Q9Z464"/>
<dbReference type="EMBL" id="LKTP01000035">
    <property type="protein sequence ID" value="KRG27654.1"/>
    <property type="molecule type" value="Genomic_DNA"/>
</dbReference>
<dbReference type="STRING" id="270918.APR42_11340"/>
<accession>A0A0Q9Z464</accession>
<dbReference type="Proteomes" id="UP000051643">
    <property type="component" value="Unassembled WGS sequence"/>
</dbReference>
<reference evidence="2" key="1">
    <citation type="submission" date="2015-10" db="EMBL/GenBank/DDBJ databases">
        <title>Draft genome sequence of Salegentibacter mishustinae KCTC 12263.</title>
        <authorList>
            <person name="Lin W."/>
            <person name="Zheng Q."/>
        </authorList>
    </citation>
    <scope>NUCLEOTIDE SEQUENCE [LARGE SCALE GENOMIC DNA]</scope>
    <source>
        <strain evidence="2">KCTC 12263</strain>
    </source>
</reference>
<sequence>MSLNFENQSLMKKALLFLLLSTSIIMAQKKDSLISENITGHIYKPKMVGATEERISQLQLPQGFKIEKFADNLGEPRMMAVSPQGNIYVSRREGDVVMLKDTNDDGKPDHQQTVVTKEGAHGVAFHEDMFYLVTVNDVFRAQLKEDGTIGELEKIIGNLPDGGQHPNRTIGFGPDGMLYISIGSTCNACDETREENATIVRTNADGSNRTIFASGLRNTIGFDWHPETGELFGMDSGIDWLGDDEQKEELNRITEGADYGWPYIYDDGKYNKADEPPKMTWKEYAQKATEPEMLFTAHSAPMNLKFYRGKMFPSEYKNTALVTFRGSWNRRPASGHKIMKVTFENGKPVKAEDFVKGFLMEEGTSRFARLAGLVELPDGSLLVSDDTNGVIYRVSYN</sequence>
<keyword evidence="3" id="KW-1185">Reference proteome</keyword>
<dbReference type="Gene3D" id="2.120.10.30">
    <property type="entry name" value="TolB, C-terminal domain"/>
    <property type="match status" value="1"/>
</dbReference>
<evidence type="ECO:0000259" key="1">
    <source>
        <dbReference type="Pfam" id="PF07995"/>
    </source>
</evidence>
<dbReference type="InterPro" id="IPR011042">
    <property type="entry name" value="6-blade_b-propeller_TolB-like"/>
</dbReference>
<proteinExistence type="predicted"/>
<evidence type="ECO:0000313" key="3">
    <source>
        <dbReference type="Proteomes" id="UP000051643"/>
    </source>
</evidence>
<dbReference type="InterPro" id="IPR011041">
    <property type="entry name" value="Quinoprot_gluc/sorb_DH_b-prop"/>
</dbReference>
<organism evidence="2 3">
    <name type="scientific">Salegentibacter mishustinae</name>
    <dbReference type="NCBI Taxonomy" id="270918"/>
    <lineage>
        <taxon>Bacteria</taxon>
        <taxon>Pseudomonadati</taxon>
        <taxon>Bacteroidota</taxon>
        <taxon>Flavobacteriia</taxon>
        <taxon>Flavobacteriales</taxon>
        <taxon>Flavobacteriaceae</taxon>
        <taxon>Salegentibacter</taxon>
    </lineage>
</organism>
<dbReference type="Pfam" id="PF07995">
    <property type="entry name" value="GSDH"/>
    <property type="match status" value="1"/>
</dbReference>
<comment type="caution">
    <text evidence="2">The sequence shown here is derived from an EMBL/GenBank/DDBJ whole genome shotgun (WGS) entry which is preliminary data.</text>
</comment>
<gene>
    <name evidence="2" type="ORF">APR42_11340</name>
</gene>
<protein>
    <submittedName>
        <fullName evidence="2">Oxidoreductase</fullName>
    </submittedName>
</protein>
<dbReference type="InterPro" id="IPR012938">
    <property type="entry name" value="Glc/Sorbosone_DH"/>
</dbReference>
<name>A0A0Q9Z464_9FLAO</name>
<feature type="domain" description="Glucose/Sorbosone dehydrogenase" evidence="1">
    <location>
        <begin position="75"/>
        <end position="392"/>
    </location>
</feature>
<dbReference type="OrthoDB" id="9811395at2"/>